<comment type="caution">
    <text evidence="3">The sequence shown here is derived from an EMBL/GenBank/DDBJ whole genome shotgun (WGS) entry which is preliminary data.</text>
</comment>
<name>A0A9X2GYB9_9ACTN</name>
<sequence length="187" mass="20714">MNPTALIAIITGTSTILAATLTAVWALLNERMKAKYERIRLEDERRAEATENRRRELRESCEAVQSSVLKLALTARLVLQMRRDANVRLDPEDLPDRLRQARDDYHAARVAIAQLWALCGEEGRRQAIDEVNAVCDDVFGHIISSGTRTVDPGIVEDKVQSSLRGLTLAIFPSPGGEEPASRAITPV</sequence>
<keyword evidence="1" id="KW-0175">Coiled coil</keyword>
<keyword evidence="4" id="KW-1185">Reference proteome</keyword>
<dbReference type="AlphaFoldDB" id="A0A9X2GYB9"/>
<evidence type="ECO:0000256" key="2">
    <source>
        <dbReference type="SAM" id="Phobius"/>
    </source>
</evidence>
<evidence type="ECO:0000256" key="1">
    <source>
        <dbReference type="SAM" id="Coils"/>
    </source>
</evidence>
<keyword evidence="2" id="KW-0812">Transmembrane</keyword>
<gene>
    <name evidence="3" type="ORF">HD597_009613</name>
</gene>
<organism evidence="3 4">
    <name type="scientific">Nonomuraea thailandensis</name>
    <dbReference type="NCBI Taxonomy" id="1188745"/>
    <lineage>
        <taxon>Bacteria</taxon>
        <taxon>Bacillati</taxon>
        <taxon>Actinomycetota</taxon>
        <taxon>Actinomycetes</taxon>
        <taxon>Streptosporangiales</taxon>
        <taxon>Streptosporangiaceae</taxon>
        <taxon>Nonomuraea</taxon>
    </lineage>
</organism>
<keyword evidence="2" id="KW-1133">Transmembrane helix</keyword>
<accession>A0A9X2GYB9</accession>
<feature type="transmembrane region" description="Helical" evidence="2">
    <location>
        <begin position="6"/>
        <end position="28"/>
    </location>
</feature>
<protein>
    <submittedName>
        <fullName evidence="3">Uncharacterized protein</fullName>
    </submittedName>
</protein>
<dbReference type="EMBL" id="JAMZEB010000002">
    <property type="protein sequence ID" value="MCP2362593.1"/>
    <property type="molecule type" value="Genomic_DNA"/>
</dbReference>
<evidence type="ECO:0000313" key="3">
    <source>
        <dbReference type="EMBL" id="MCP2362593.1"/>
    </source>
</evidence>
<evidence type="ECO:0000313" key="4">
    <source>
        <dbReference type="Proteomes" id="UP001139648"/>
    </source>
</evidence>
<feature type="coiled-coil region" evidence="1">
    <location>
        <begin position="40"/>
        <end position="67"/>
    </location>
</feature>
<reference evidence="3" key="1">
    <citation type="submission" date="2022-06" db="EMBL/GenBank/DDBJ databases">
        <title>Sequencing the genomes of 1000 actinobacteria strains.</title>
        <authorList>
            <person name="Klenk H.-P."/>
        </authorList>
    </citation>
    <scope>NUCLEOTIDE SEQUENCE</scope>
    <source>
        <strain evidence="3">DSM 46694</strain>
    </source>
</reference>
<dbReference type="Proteomes" id="UP001139648">
    <property type="component" value="Unassembled WGS sequence"/>
</dbReference>
<proteinExistence type="predicted"/>
<keyword evidence="2" id="KW-0472">Membrane</keyword>
<dbReference type="RefSeq" id="WP_253753496.1">
    <property type="nucleotide sequence ID" value="NZ_BAABKA010000021.1"/>
</dbReference>